<accession>A0A6C0AGI1</accession>
<name>A0A6C0AGI1_9ZZZZ</name>
<dbReference type="AlphaFoldDB" id="A0A6C0AGI1"/>
<proteinExistence type="predicted"/>
<organism evidence="1">
    <name type="scientific">viral metagenome</name>
    <dbReference type="NCBI Taxonomy" id="1070528"/>
    <lineage>
        <taxon>unclassified sequences</taxon>
        <taxon>metagenomes</taxon>
        <taxon>organismal metagenomes</taxon>
    </lineage>
</organism>
<evidence type="ECO:0000313" key="1">
    <source>
        <dbReference type="EMBL" id="QHS78832.1"/>
    </source>
</evidence>
<protein>
    <submittedName>
        <fullName evidence="1">Uncharacterized protein</fullName>
    </submittedName>
</protein>
<sequence length="117" mass="13793">MGNLFSQQNDHNSKDDDSKNNEIMLLKNKIKNINEVIKKDYLLIQKLTSKNNELLYEIDTNKSYIEELEEFIEKSIILSEDIIQANNAIICAKNEELKLDKSSSNKWFDKYGYYSIY</sequence>
<dbReference type="EMBL" id="MN740605">
    <property type="protein sequence ID" value="QHS78832.1"/>
    <property type="molecule type" value="Genomic_DNA"/>
</dbReference>
<reference evidence="1" key="1">
    <citation type="journal article" date="2020" name="Nature">
        <title>Giant virus diversity and host interactions through global metagenomics.</title>
        <authorList>
            <person name="Schulz F."/>
            <person name="Roux S."/>
            <person name="Paez-Espino D."/>
            <person name="Jungbluth S."/>
            <person name="Walsh D.A."/>
            <person name="Denef V.J."/>
            <person name="McMahon K.D."/>
            <person name="Konstantinidis K.T."/>
            <person name="Eloe-Fadrosh E.A."/>
            <person name="Kyrpides N.C."/>
            <person name="Woyke T."/>
        </authorList>
    </citation>
    <scope>NUCLEOTIDE SEQUENCE</scope>
    <source>
        <strain evidence="1">GVMAG-S-1024976-23</strain>
    </source>
</reference>